<keyword evidence="2" id="KW-1185">Reference proteome</keyword>
<accession>A0A4Y7KK63</accession>
<dbReference type="CDD" id="cd06257">
    <property type="entry name" value="DnaJ"/>
    <property type="match status" value="1"/>
</dbReference>
<reference evidence="1 2" key="1">
    <citation type="journal article" date="2018" name="Science">
        <title>The opium poppy genome and morphinan production.</title>
        <authorList>
            <person name="Guo L."/>
            <person name="Winzer T."/>
            <person name="Yang X."/>
            <person name="Li Y."/>
            <person name="Ning Z."/>
            <person name="He Z."/>
            <person name="Teodor R."/>
            <person name="Lu Y."/>
            <person name="Bowser T.A."/>
            <person name="Graham I.A."/>
            <person name="Ye K."/>
        </authorList>
    </citation>
    <scope>NUCLEOTIDE SEQUENCE [LARGE SCALE GENOMIC DNA]</scope>
    <source>
        <strain evidence="2">cv. HN1</strain>
        <tissue evidence="1">Leaves</tissue>
    </source>
</reference>
<dbReference type="Gene3D" id="3.40.50.300">
    <property type="entry name" value="P-loop containing nucleotide triphosphate hydrolases"/>
    <property type="match status" value="1"/>
</dbReference>
<dbReference type="Proteomes" id="UP000316621">
    <property type="component" value="Chromosome 7"/>
</dbReference>
<dbReference type="PANTHER" id="PTHR19248">
    <property type="entry name" value="ATP-BINDING TRANSPORT PROTEIN-RELATED"/>
    <property type="match status" value="1"/>
</dbReference>
<dbReference type="InterPro" id="IPR001623">
    <property type="entry name" value="DnaJ_domain"/>
</dbReference>
<dbReference type="InterPro" id="IPR036869">
    <property type="entry name" value="J_dom_sf"/>
</dbReference>
<dbReference type="Gramene" id="RZC72339">
    <property type="protein sequence ID" value="RZC72339"/>
    <property type="gene ID" value="C5167_035504"/>
</dbReference>
<proteinExistence type="predicted"/>
<dbReference type="EMBL" id="CM010721">
    <property type="protein sequence ID" value="RZC72339.1"/>
    <property type="molecule type" value="Genomic_DNA"/>
</dbReference>
<dbReference type="SUPFAM" id="SSF52540">
    <property type="entry name" value="P-loop containing nucleoside triphosphate hydrolases"/>
    <property type="match status" value="1"/>
</dbReference>
<dbReference type="SUPFAM" id="SSF46565">
    <property type="entry name" value="Chaperone J-domain"/>
    <property type="match status" value="1"/>
</dbReference>
<dbReference type="STRING" id="3469.A0A4Y7KK63"/>
<name>A0A4Y7KK63_PAPSO</name>
<dbReference type="InterPro" id="IPR027417">
    <property type="entry name" value="P-loop_NTPase"/>
</dbReference>
<evidence type="ECO:0000313" key="1">
    <source>
        <dbReference type="EMBL" id="RZC72339.1"/>
    </source>
</evidence>
<organism evidence="1 2">
    <name type="scientific">Papaver somniferum</name>
    <name type="common">Opium poppy</name>
    <dbReference type="NCBI Taxonomy" id="3469"/>
    <lineage>
        <taxon>Eukaryota</taxon>
        <taxon>Viridiplantae</taxon>
        <taxon>Streptophyta</taxon>
        <taxon>Embryophyta</taxon>
        <taxon>Tracheophyta</taxon>
        <taxon>Spermatophyta</taxon>
        <taxon>Magnoliopsida</taxon>
        <taxon>Ranunculales</taxon>
        <taxon>Papaveraceae</taxon>
        <taxon>Papaveroideae</taxon>
        <taxon>Papaver</taxon>
    </lineage>
</organism>
<gene>
    <name evidence="1" type="ORF">C5167_035504</name>
</gene>
<sequence>ETKYYDVLGVRKDSNASDIKKAYYEKLKEKCKGHDTPKMVKGNIVGKVLEQKDEINVKEDLCRDLELNQVTDRNVGDLSGGKLQSCFQVAETPEESAEEIHSYARYKYHTMSKPQGNFKLHVMEGEFTDSQIVVMLDVEIPEFNVSYKPQEISLKSLSSGRDFLHKRIRDACMHPLQVNNLSGGEPQRVALCFCLGKHVDIYLIDEPCAYLDSEQRIVAPKVIKRFILHAKKTAFAVEHDFIMATYHADRVIVFEGRPSIDSTVNAPQPRINKLESTKDMEQNAAGIIYDFLSVPKF</sequence>
<dbReference type="AlphaFoldDB" id="A0A4Y7KK63"/>
<protein>
    <submittedName>
        <fullName evidence="1">Uncharacterized protein</fullName>
    </submittedName>
</protein>
<evidence type="ECO:0000313" key="2">
    <source>
        <dbReference type="Proteomes" id="UP000316621"/>
    </source>
</evidence>
<dbReference type="InterPro" id="IPR013283">
    <property type="entry name" value="RLI1"/>
</dbReference>
<feature type="non-terminal residue" evidence="1">
    <location>
        <position position="1"/>
    </location>
</feature>